<accession>A0AAV6LXE7</accession>
<dbReference type="AlphaFoldDB" id="A0AAV6LXE7"/>
<dbReference type="PANTHER" id="PTHR45654">
    <property type="entry name" value="HOMEOBOX-LEUCINE ZIPPER PROTEIN MERISTEM L1"/>
    <property type="match status" value="1"/>
</dbReference>
<name>A0AAV6LXE7_9ROSI</name>
<feature type="non-terminal residue" evidence="2">
    <location>
        <position position="1"/>
    </location>
</feature>
<keyword evidence="2" id="KW-0238">DNA-binding</keyword>
<dbReference type="Proteomes" id="UP000685013">
    <property type="component" value="Chromosome 19"/>
</dbReference>
<keyword evidence="2" id="KW-0371">Homeobox</keyword>
<reference evidence="2 3" key="1">
    <citation type="journal article" date="2021" name="Hortic Res">
        <title>The domestication of Cucurbita argyrosperma as revealed by the genome of its wild relative.</title>
        <authorList>
            <person name="Barrera-Redondo J."/>
            <person name="Sanchez-de la Vega G."/>
            <person name="Aguirre-Liguori J.A."/>
            <person name="Castellanos-Morales G."/>
            <person name="Gutierrez-Guerrero Y.T."/>
            <person name="Aguirre-Dugua X."/>
            <person name="Aguirre-Planter E."/>
            <person name="Tenaillon M.I."/>
            <person name="Lira-Saade R."/>
            <person name="Eguiarte L.E."/>
        </authorList>
    </citation>
    <scope>NUCLEOTIDE SEQUENCE [LARGE SCALE GENOMIC DNA]</scope>
    <source>
        <strain evidence="2">JBR-2021</strain>
    </source>
</reference>
<dbReference type="EMBL" id="JAGKQH010000019">
    <property type="protein sequence ID" value="KAG6571547.1"/>
    <property type="molecule type" value="Genomic_DNA"/>
</dbReference>
<feature type="region of interest" description="Disordered" evidence="1">
    <location>
        <begin position="1"/>
        <end position="44"/>
    </location>
</feature>
<dbReference type="GO" id="GO:0003677">
    <property type="term" value="F:DNA binding"/>
    <property type="evidence" value="ECO:0007669"/>
    <property type="project" value="UniProtKB-KW"/>
</dbReference>
<evidence type="ECO:0000313" key="2">
    <source>
        <dbReference type="EMBL" id="KAG6571547.1"/>
    </source>
</evidence>
<keyword evidence="3" id="KW-1185">Reference proteome</keyword>
<gene>
    <name evidence="2" type="primary">ATML1</name>
    <name evidence="2" type="ORF">SDJN03_28275</name>
</gene>
<proteinExistence type="predicted"/>
<sequence>MNLETDAELPQAEESIPEVTMEQKPNEGPSDSMKDDLEVSPSCSNDSSIGEIFYNDEPDFLEMQRVNNIIKAAYKEFMAIAMRANALIFHPPAVGSVEDLQEMFHTTPPRGYTVECSVEYDVLSITPESLITIMMNGVIWSSIFSNIICDGSFENVLTPLKEFWSADSNSNSKDVVLVNAQLRLPAEFLPRWCTRFLRFKMDVAEDTWAICDVSTDYFMETASDSTVGTQYRRRPSGVVIRQFGVLSEVLWVENAEVQEIDIPNNISSKVTSNFHLTAKQWISILSQNLKRRWSKITTSEMFDDPNDVPDLLTIGENLKRLYLTSVNPFPLERKWDLYCDDNIRILRDMKANNIGYNHDYVASSTVYIPETPIRLLMFLATYNVTYQLTSIKSPEQLKLVAALYSEDNSYTIGLRRKVEETVADELFADHEFFLQEATANDYCSLVLSSQLSEEDVHISLMPKFSMNSVFLRPSGFAIMPAEQGGLHSKASLVTIFIRRELEYIEDDHAIAVMRSHMSDVIDQMTNIHLQTLQLRTQNRKLLKRYSKL</sequence>
<dbReference type="PANTHER" id="PTHR45654:SF48">
    <property type="entry name" value="START DOMAIN-CONTAINING PROTEIN"/>
    <property type="match status" value="1"/>
</dbReference>
<comment type="caution">
    <text evidence="2">The sequence shown here is derived from an EMBL/GenBank/DDBJ whole genome shotgun (WGS) entry which is preliminary data.</text>
</comment>
<evidence type="ECO:0000256" key="1">
    <source>
        <dbReference type="SAM" id="MobiDB-lite"/>
    </source>
</evidence>
<evidence type="ECO:0000313" key="3">
    <source>
        <dbReference type="Proteomes" id="UP000685013"/>
    </source>
</evidence>
<dbReference type="InterPro" id="IPR042160">
    <property type="entry name" value="HD-Zip_IV"/>
</dbReference>
<organism evidence="2 3">
    <name type="scientific">Cucurbita argyrosperma subsp. sororia</name>
    <dbReference type="NCBI Taxonomy" id="37648"/>
    <lineage>
        <taxon>Eukaryota</taxon>
        <taxon>Viridiplantae</taxon>
        <taxon>Streptophyta</taxon>
        <taxon>Embryophyta</taxon>
        <taxon>Tracheophyta</taxon>
        <taxon>Spermatophyta</taxon>
        <taxon>Magnoliopsida</taxon>
        <taxon>eudicotyledons</taxon>
        <taxon>Gunneridae</taxon>
        <taxon>Pentapetalae</taxon>
        <taxon>rosids</taxon>
        <taxon>fabids</taxon>
        <taxon>Cucurbitales</taxon>
        <taxon>Cucurbitaceae</taxon>
        <taxon>Cucurbiteae</taxon>
        <taxon>Cucurbita</taxon>
    </lineage>
</organism>
<protein>
    <submittedName>
        <fullName evidence="2">Homeobox-leucine zipper protein MERISTEM L1</fullName>
    </submittedName>
</protein>